<evidence type="ECO:0000313" key="3">
    <source>
        <dbReference type="Proteomes" id="UP000640725"/>
    </source>
</evidence>
<feature type="signal peptide" evidence="1">
    <location>
        <begin position="1"/>
        <end position="25"/>
    </location>
</feature>
<comment type="caution">
    <text evidence="2">The sequence shown here is derived from an EMBL/GenBank/DDBJ whole genome shotgun (WGS) entry which is preliminary data.</text>
</comment>
<reference evidence="2 3" key="1">
    <citation type="submission" date="2020-10" db="EMBL/GenBank/DDBJ databases">
        <authorList>
            <person name="Castelo-Branco R."/>
            <person name="Eusebio N."/>
            <person name="Adriana R."/>
            <person name="Vieira A."/>
            <person name="Brugerolle De Fraissinette N."/>
            <person name="Rezende De Castro R."/>
            <person name="Schneider M.P."/>
            <person name="Vasconcelos V."/>
            <person name="Leao P.N."/>
        </authorList>
    </citation>
    <scope>NUCLEOTIDE SEQUENCE [LARGE SCALE GENOMIC DNA]</scope>
    <source>
        <strain evidence="2 3">LEGE 06226</strain>
    </source>
</reference>
<name>A0ABR9UEY5_9CYAN</name>
<keyword evidence="1" id="KW-0732">Signal</keyword>
<accession>A0ABR9UEY5</accession>
<feature type="chain" id="PRO_5046305231" evidence="1">
    <location>
        <begin position="26"/>
        <end position="132"/>
    </location>
</feature>
<evidence type="ECO:0000313" key="2">
    <source>
        <dbReference type="EMBL" id="MBE9144391.1"/>
    </source>
</evidence>
<dbReference type="RefSeq" id="WP_193869893.1">
    <property type="nucleotide sequence ID" value="NZ_JADEWU010000031.1"/>
</dbReference>
<sequence>MKKLLLALLFSVCLLFSFATTPALAGVCDQTLNTGAATTTQVFWEDAAAFYGWSGGVITNDMYFNGCGQTAAIKINMDDWVKLLNAGKLDGLRYVRKDSNGLAIRKVQGTSITNIPQEQFFDSTTVVVKGNR</sequence>
<protein>
    <submittedName>
        <fullName evidence="2">Uncharacterized protein</fullName>
    </submittedName>
</protein>
<evidence type="ECO:0000256" key="1">
    <source>
        <dbReference type="SAM" id="SignalP"/>
    </source>
</evidence>
<dbReference type="Proteomes" id="UP000640725">
    <property type="component" value="Unassembled WGS sequence"/>
</dbReference>
<proteinExistence type="predicted"/>
<dbReference type="EMBL" id="JADEWU010000031">
    <property type="protein sequence ID" value="MBE9144391.1"/>
    <property type="molecule type" value="Genomic_DNA"/>
</dbReference>
<keyword evidence="3" id="KW-1185">Reference proteome</keyword>
<gene>
    <name evidence="2" type="ORF">IQ236_14365</name>
</gene>
<organism evidence="2 3">
    <name type="scientific">Planktothrix mougeotii LEGE 06226</name>
    <dbReference type="NCBI Taxonomy" id="1828728"/>
    <lineage>
        <taxon>Bacteria</taxon>
        <taxon>Bacillati</taxon>
        <taxon>Cyanobacteriota</taxon>
        <taxon>Cyanophyceae</taxon>
        <taxon>Oscillatoriophycideae</taxon>
        <taxon>Oscillatoriales</taxon>
        <taxon>Microcoleaceae</taxon>
        <taxon>Planktothrix</taxon>
    </lineage>
</organism>